<dbReference type="AlphaFoldDB" id="A0A396S4T5"/>
<dbReference type="EMBL" id="QJSA01000005">
    <property type="protein sequence ID" value="RHW21703.1"/>
    <property type="molecule type" value="Genomic_DNA"/>
</dbReference>
<dbReference type="Proteomes" id="UP000265745">
    <property type="component" value="Unassembled WGS sequence"/>
</dbReference>
<dbReference type="OrthoDB" id="7366507at2"/>
<name>A0A396S4T5_9PSED</name>
<reference evidence="1 2" key="1">
    <citation type="submission" date="2018-06" db="EMBL/GenBank/DDBJ databases">
        <title>Pseudomonas jilinensis sp. nov., isolated from the production water of Jilin Oilfield in China.</title>
        <authorList>
            <person name="Wang J."/>
        </authorList>
    </citation>
    <scope>NUCLEOTIDE SEQUENCE [LARGE SCALE GENOMIC DNA]</scope>
    <source>
        <strain evidence="1 2">JS15-10A1</strain>
    </source>
</reference>
<dbReference type="Pfam" id="PF10109">
    <property type="entry name" value="Phage_TAC_7"/>
    <property type="match status" value="1"/>
</dbReference>
<comment type="caution">
    <text evidence="1">The sequence shown here is derived from an EMBL/GenBank/DDBJ whole genome shotgun (WGS) entry which is preliminary data.</text>
</comment>
<evidence type="ECO:0000313" key="1">
    <source>
        <dbReference type="EMBL" id="RHW21703.1"/>
    </source>
</evidence>
<dbReference type="RefSeq" id="WP_119701072.1">
    <property type="nucleotide sequence ID" value="NZ_QJSA01000005.1"/>
</dbReference>
<evidence type="ECO:0000313" key="2">
    <source>
        <dbReference type="Proteomes" id="UP000265745"/>
    </source>
</evidence>
<dbReference type="InterPro" id="IPR019289">
    <property type="entry name" value="Phage_tail_E/E"/>
</dbReference>
<gene>
    <name evidence="1" type="ORF">C2846_07060</name>
</gene>
<organism evidence="1 2">
    <name type="scientific">Pseudomonas jilinensis</name>
    <dbReference type="NCBI Taxonomy" id="2078689"/>
    <lineage>
        <taxon>Bacteria</taxon>
        <taxon>Pseudomonadati</taxon>
        <taxon>Pseudomonadota</taxon>
        <taxon>Gammaproteobacteria</taxon>
        <taxon>Pseudomonadales</taxon>
        <taxon>Pseudomonadaceae</taxon>
        <taxon>Pseudomonas</taxon>
    </lineage>
</organism>
<proteinExistence type="predicted"/>
<accession>A0A396S4T5</accession>
<sequence length="102" mass="11174">MAKAAEYSKPITLDEPIKRGETKITEVKLRKPASGELRGLNLVNLMNGDVDSLIKVLPRISEPTLTEQDVQQMEPCDLVQLGDTVAVFLQPKAVRAQASQST</sequence>
<keyword evidence="2" id="KW-1185">Reference proteome</keyword>
<protein>
    <submittedName>
        <fullName evidence="1">Phage tail assembly protein</fullName>
    </submittedName>
</protein>